<dbReference type="InterPro" id="IPR043203">
    <property type="entry name" value="VGCC_Ca_Na"/>
</dbReference>
<feature type="transmembrane region" description="Helical" evidence="6">
    <location>
        <begin position="479"/>
        <end position="498"/>
    </location>
</feature>
<comment type="subcellular location">
    <subcellularLocation>
        <location evidence="1">Membrane</location>
        <topology evidence="1">Multi-pass membrane protein</topology>
    </subcellularLocation>
</comment>
<protein>
    <recommendedName>
        <fullName evidence="7">EF-hand domain-containing protein</fullName>
    </recommendedName>
</protein>
<feature type="region of interest" description="Disordered" evidence="5">
    <location>
        <begin position="845"/>
        <end position="869"/>
    </location>
</feature>
<keyword evidence="2 6" id="KW-0812">Transmembrane</keyword>
<feature type="transmembrane region" description="Helical" evidence="6">
    <location>
        <begin position="303"/>
        <end position="332"/>
    </location>
</feature>
<dbReference type="InterPro" id="IPR005821">
    <property type="entry name" value="Ion_trans_dom"/>
</dbReference>
<dbReference type="InterPro" id="IPR002048">
    <property type="entry name" value="EF_hand_dom"/>
</dbReference>
<feature type="compositionally biased region" description="Acidic residues" evidence="5">
    <location>
        <begin position="963"/>
        <end position="975"/>
    </location>
</feature>
<dbReference type="OrthoDB" id="446682at2759"/>
<keyword evidence="9" id="KW-1185">Reference proteome</keyword>
<dbReference type="EMBL" id="LSRX01000713">
    <property type="protein sequence ID" value="OLP90407.1"/>
    <property type="molecule type" value="Genomic_DNA"/>
</dbReference>
<sequence length="988" mass="109719">MHAGIRRLELEMEEKEHVARMLELEKADAYLTWFAFEEHYKKSTHVQAVVASPRIPYMVGFTMPSRAAEKATNALYHLVLLKPSPICNGACYDNEHLAGHVFSRRCGGTKSTESMKYTFRKLAAKALAGVWNDESPRAGFMAFERKLTAFKDGWFLFDFVLVFMMVAETWVLNLVILAMASMGGGADSNFLGDAAILRMARLMRLTRLARMARIIRKVPELLIMVKAVASAFRSVGLALLLLGISVYVFAIAFRMTLDGTPIGMEKFGNCAIAMHTLIMHGTFLDAVSDIMEALLTDSIPGFILMYAFVTLSAVTIMNMLIGILCEVITAVADAEREALQVITSSEVIQECISASDNNNDGCIDLNEFHGMLQLPQVRKVLHEVDVDVQTLVNFADVLFEDDNGVTQQKLPFGDFMQKLLQLRGKNTATVKDLVDLRKWISREMKEQNRKFRARENGEYVPPENGEPQELRQRSEELTLLYNFQFNLFLFGTCVRLLAMPSKKAMKCAMTGKTTKKMAMLKKKKAKTVKSKAGTAKIETSVSKRSEFTGTALEASAKVGAPVGGLIAQACEAAHAGAPAAQKLRPIWKGALRRTYGNTKAVSAWVSEACLRGKPSCWHLAKALHSMYDNNQMPEDDDGTSNMVAFLPTVDFDAAAFPKPDECDHPFFAYILCRGDAAREIVRGFVADVCAKHGLTKVSGGVCKSGDYLTIVKKFPKQLQEAAENLRSHEFDYEKDEPLTLVDRVGNKRKAAYNCITKATVVDEVKRLANMADVDVPHKAAPDWCSAGSCKNFKLSIHGVVHWFNLRIRACRILRHKHLGTLPNGGDDDAEEESLTEAEVKLLRSLTRPAAPSRAQGGPAARRGGRPPPHVQKMALQLSLARFHEVPPPDSATGVLPKHRLRPQVALHQLTLHGNMSILLVELPGLLFFRQSIGGGRHCAEERGWLVEEFASETETEETRSDAETDLANDSEEVQEDERSWYSPHFEET</sequence>
<dbReference type="GO" id="GO:0005509">
    <property type="term" value="F:calcium ion binding"/>
    <property type="evidence" value="ECO:0007669"/>
    <property type="project" value="InterPro"/>
</dbReference>
<feature type="compositionally biased region" description="Basic and acidic residues" evidence="5">
    <location>
        <begin position="976"/>
        <end position="988"/>
    </location>
</feature>
<dbReference type="InterPro" id="IPR018247">
    <property type="entry name" value="EF_Hand_1_Ca_BS"/>
</dbReference>
<evidence type="ECO:0000256" key="2">
    <source>
        <dbReference type="ARBA" id="ARBA00022692"/>
    </source>
</evidence>
<proteinExistence type="predicted"/>
<comment type="caution">
    <text evidence="8">The sequence shown here is derived from an EMBL/GenBank/DDBJ whole genome shotgun (WGS) entry which is preliminary data.</text>
</comment>
<dbReference type="Gene3D" id="1.10.287.70">
    <property type="match status" value="1"/>
</dbReference>
<dbReference type="Proteomes" id="UP000186817">
    <property type="component" value="Unassembled WGS sequence"/>
</dbReference>
<name>A0A1Q9D5K5_SYMMI</name>
<dbReference type="PROSITE" id="PS00018">
    <property type="entry name" value="EF_HAND_1"/>
    <property type="match status" value="1"/>
</dbReference>
<feature type="region of interest" description="Disordered" evidence="5">
    <location>
        <begin position="950"/>
        <end position="988"/>
    </location>
</feature>
<dbReference type="AlphaFoldDB" id="A0A1Q9D5K5"/>
<accession>A0A1Q9D5K5</accession>
<feature type="transmembrane region" description="Helical" evidence="6">
    <location>
        <begin position="231"/>
        <end position="255"/>
    </location>
</feature>
<dbReference type="PROSITE" id="PS50222">
    <property type="entry name" value="EF_HAND_2"/>
    <property type="match status" value="1"/>
</dbReference>
<feature type="domain" description="EF-hand" evidence="7">
    <location>
        <begin position="343"/>
        <end position="378"/>
    </location>
</feature>
<dbReference type="InterPro" id="IPR027359">
    <property type="entry name" value="Volt_channel_dom_sf"/>
</dbReference>
<dbReference type="PANTHER" id="PTHR10037:SF62">
    <property type="entry name" value="SODIUM CHANNEL PROTEIN 60E"/>
    <property type="match status" value="1"/>
</dbReference>
<reference evidence="8 9" key="1">
    <citation type="submission" date="2016-02" db="EMBL/GenBank/DDBJ databases">
        <title>Genome analysis of coral dinoflagellate symbionts highlights evolutionary adaptations to a symbiotic lifestyle.</title>
        <authorList>
            <person name="Aranda M."/>
            <person name="Li Y."/>
            <person name="Liew Y.J."/>
            <person name="Baumgarten S."/>
            <person name="Simakov O."/>
            <person name="Wilson M."/>
            <person name="Piel J."/>
            <person name="Ashoor H."/>
            <person name="Bougouffa S."/>
            <person name="Bajic V.B."/>
            <person name="Ryu T."/>
            <person name="Ravasi T."/>
            <person name="Bayer T."/>
            <person name="Micklem G."/>
            <person name="Kim H."/>
            <person name="Bhak J."/>
            <person name="Lajeunesse T.C."/>
            <person name="Voolstra C.R."/>
        </authorList>
    </citation>
    <scope>NUCLEOTIDE SEQUENCE [LARGE SCALE GENOMIC DNA]</scope>
    <source>
        <strain evidence="8 9">CCMP2467</strain>
    </source>
</reference>
<keyword evidence="3 6" id="KW-1133">Transmembrane helix</keyword>
<evidence type="ECO:0000259" key="7">
    <source>
        <dbReference type="PROSITE" id="PS50222"/>
    </source>
</evidence>
<evidence type="ECO:0000313" key="9">
    <source>
        <dbReference type="Proteomes" id="UP000186817"/>
    </source>
</evidence>
<keyword evidence="4 6" id="KW-0472">Membrane</keyword>
<feature type="transmembrane region" description="Helical" evidence="6">
    <location>
        <begin position="155"/>
        <end position="180"/>
    </location>
</feature>
<dbReference type="GO" id="GO:0001518">
    <property type="term" value="C:voltage-gated sodium channel complex"/>
    <property type="evidence" value="ECO:0007669"/>
    <property type="project" value="TreeGrafter"/>
</dbReference>
<feature type="compositionally biased region" description="Low complexity" evidence="5">
    <location>
        <begin position="847"/>
        <end position="861"/>
    </location>
</feature>
<dbReference type="GO" id="GO:0005248">
    <property type="term" value="F:voltage-gated sodium channel activity"/>
    <property type="evidence" value="ECO:0007669"/>
    <property type="project" value="TreeGrafter"/>
</dbReference>
<dbReference type="SUPFAM" id="SSF81324">
    <property type="entry name" value="Voltage-gated potassium channels"/>
    <property type="match status" value="1"/>
</dbReference>
<gene>
    <name evidence="8" type="ORF">AK812_SmicGene28020</name>
</gene>
<organism evidence="8 9">
    <name type="scientific">Symbiodinium microadriaticum</name>
    <name type="common">Dinoflagellate</name>
    <name type="synonym">Zooxanthella microadriatica</name>
    <dbReference type="NCBI Taxonomy" id="2951"/>
    <lineage>
        <taxon>Eukaryota</taxon>
        <taxon>Sar</taxon>
        <taxon>Alveolata</taxon>
        <taxon>Dinophyceae</taxon>
        <taxon>Suessiales</taxon>
        <taxon>Symbiodiniaceae</taxon>
        <taxon>Symbiodinium</taxon>
    </lineage>
</organism>
<evidence type="ECO:0000256" key="4">
    <source>
        <dbReference type="ARBA" id="ARBA00023136"/>
    </source>
</evidence>
<evidence type="ECO:0000256" key="1">
    <source>
        <dbReference type="ARBA" id="ARBA00004141"/>
    </source>
</evidence>
<evidence type="ECO:0000313" key="8">
    <source>
        <dbReference type="EMBL" id="OLP90407.1"/>
    </source>
</evidence>
<dbReference type="PANTHER" id="PTHR10037">
    <property type="entry name" value="VOLTAGE-GATED CATION CHANNEL CALCIUM AND SODIUM"/>
    <property type="match status" value="1"/>
</dbReference>
<evidence type="ECO:0000256" key="3">
    <source>
        <dbReference type="ARBA" id="ARBA00022989"/>
    </source>
</evidence>
<dbReference type="Gene3D" id="1.20.120.350">
    <property type="entry name" value="Voltage-gated potassium channels. Chain C"/>
    <property type="match status" value="1"/>
</dbReference>
<dbReference type="Pfam" id="PF00520">
    <property type="entry name" value="Ion_trans"/>
    <property type="match status" value="1"/>
</dbReference>
<evidence type="ECO:0000256" key="5">
    <source>
        <dbReference type="SAM" id="MobiDB-lite"/>
    </source>
</evidence>
<evidence type="ECO:0000256" key="6">
    <source>
        <dbReference type="SAM" id="Phobius"/>
    </source>
</evidence>